<accession>A0A914XFL3</accession>
<protein>
    <submittedName>
        <fullName evidence="3">Uncharacterized protein</fullName>
    </submittedName>
</protein>
<sequence>MRATTTGGNRRGENLTRDNGEMARHQNEMRYSSSTAIDAPCAAGGGWLDGWRVLGPLWWQLIAGAWPSRLPNVIFIGDMAGVGHALKFAPI</sequence>
<dbReference type="WBParaSite" id="PSAMB.scaffold7897size6927.g30679.t1">
    <property type="protein sequence ID" value="PSAMB.scaffold7897size6927.g30679.t1"/>
    <property type="gene ID" value="PSAMB.scaffold7897size6927.g30679"/>
</dbReference>
<feature type="region of interest" description="Disordered" evidence="1">
    <location>
        <begin position="1"/>
        <end position="23"/>
    </location>
</feature>
<keyword evidence="2" id="KW-1185">Reference proteome</keyword>
<evidence type="ECO:0000256" key="1">
    <source>
        <dbReference type="SAM" id="MobiDB-lite"/>
    </source>
</evidence>
<feature type="compositionally biased region" description="Basic and acidic residues" evidence="1">
    <location>
        <begin position="10"/>
        <end position="23"/>
    </location>
</feature>
<dbReference type="AlphaFoldDB" id="A0A914XFL3"/>
<name>A0A914XFL3_9BILA</name>
<evidence type="ECO:0000313" key="3">
    <source>
        <dbReference type="WBParaSite" id="PSAMB.scaffold7897size6927.g30679.t1"/>
    </source>
</evidence>
<evidence type="ECO:0000313" key="2">
    <source>
        <dbReference type="Proteomes" id="UP000887566"/>
    </source>
</evidence>
<reference evidence="3" key="1">
    <citation type="submission" date="2022-11" db="UniProtKB">
        <authorList>
            <consortium name="WormBaseParasite"/>
        </authorList>
    </citation>
    <scope>IDENTIFICATION</scope>
</reference>
<organism evidence="2 3">
    <name type="scientific">Plectus sambesii</name>
    <dbReference type="NCBI Taxonomy" id="2011161"/>
    <lineage>
        <taxon>Eukaryota</taxon>
        <taxon>Metazoa</taxon>
        <taxon>Ecdysozoa</taxon>
        <taxon>Nematoda</taxon>
        <taxon>Chromadorea</taxon>
        <taxon>Plectida</taxon>
        <taxon>Plectina</taxon>
        <taxon>Plectoidea</taxon>
        <taxon>Plectidae</taxon>
        <taxon>Plectus</taxon>
    </lineage>
</organism>
<proteinExistence type="predicted"/>
<dbReference type="Proteomes" id="UP000887566">
    <property type="component" value="Unplaced"/>
</dbReference>